<dbReference type="AlphaFoldDB" id="A0A813TFT2"/>
<evidence type="ECO:0000313" key="1">
    <source>
        <dbReference type="EMBL" id="CAF0808757.1"/>
    </source>
</evidence>
<reference evidence="1" key="1">
    <citation type="submission" date="2021-02" db="EMBL/GenBank/DDBJ databases">
        <authorList>
            <person name="Nowell W R."/>
        </authorList>
    </citation>
    <scope>NUCLEOTIDE SEQUENCE</scope>
    <source>
        <strain evidence="1">Ploen Becks lab</strain>
    </source>
</reference>
<name>A0A813TFT2_9BILA</name>
<dbReference type="Proteomes" id="UP000663879">
    <property type="component" value="Unassembled WGS sequence"/>
</dbReference>
<sequence length="135" mass="15778">MNSNLPFSSSKLLFTIVVLCAFNIYLSNCEFLNTKFRNNPKPIGKIYGLTSSERQDDYLTDLYDSSESESNELSNTDYVTKLKLLELFLNEMNRRKDDAYDSINKRSKIRSLGKDDRRRPGWELAYGRRKRNVSN</sequence>
<accession>A0A813TFT2</accession>
<keyword evidence="2" id="KW-1185">Reference proteome</keyword>
<evidence type="ECO:0000313" key="2">
    <source>
        <dbReference type="Proteomes" id="UP000663879"/>
    </source>
</evidence>
<dbReference type="EMBL" id="CAJNOC010000839">
    <property type="protein sequence ID" value="CAF0808757.1"/>
    <property type="molecule type" value="Genomic_DNA"/>
</dbReference>
<organism evidence="1 2">
    <name type="scientific">Brachionus calyciflorus</name>
    <dbReference type="NCBI Taxonomy" id="104777"/>
    <lineage>
        <taxon>Eukaryota</taxon>
        <taxon>Metazoa</taxon>
        <taxon>Spiralia</taxon>
        <taxon>Gnathifera</taxon>
        <taxon>Rotifera</taxon>
        <taxon>Eurotatoria</taxon>
        <taxon>Monogononta</taxon>
        <taxon>Pseudotrocha</taxon>
        <taxon>Ploima</taxon>
        <taxon>Brachionidae</taxon>
        <taxon>Brachionus</taxon>
    </lineage>
</organism>
<proteinExistence type="predicted"/>
<comment type="caution">
    <text evidence="1">The sequence shown here is derived from an EMBL/GenBank/DDBJ whole genome shotgun (WGS) entry which is preliminary data.</text>
</comment>
<gene>
    <name evidence="1" type="ORF">OXX778_LOCUS6861</name>
</gene>
<dbReference type="OrthoDB" id="10522096at2759"/>
<protein>
    <submittedName>
        <fullName evidence="1">Uncharacterized protein</fullName>
    </submittedName>
</protein>